<dbReference type="OrthoDB" id="693631at2759"/>
<evidence type="ECO:0000313" key="2">
    <source>
        <dbReference type="Proteomes" id="UP000604825"/>
    </source>
</evidence>
<proteinExistence type="predicted"/>
<name>A0A811SRK4_9POAL</name>
<evidence type="ECO:0000313" key="1">
    <source>
        <dbReference type="EMBL" id="CAD6343528.1"/>
    </source>
</evidence>
<accession>A0A811SRK4</accession>
<dbReference type="Proteomes" id="UP000604825">
    <property type="component" value="Unassembled WGS sequence"/>
</dbReference>
<sequence>MDLSLKLVLEEIQKSKEEFGHRFVNLESARSTLDVATEKRLVALESGHTVLDPTVECRLSELESLHLEPIQSEQDLCVSALGAAITDLGNWRPETEVVVDDLRLEVSKLSKH</sequence>
<organism evidence="1 2">
    <name type="scientific">Miscanthus lutarioriparius</name>
    <dbReference type="NCBI Taxonomy" id="422564"/>
    <lineage>
        <taxon>Eukaryota</taxon>
        <taxon>Viridiplantae</taxon>
        <taxon>Streptophyta</taxon>
        <taxon>Embryophyta</taxon>
        <taxon>Tracheophyta</taxon>
        <taxon>Spermatophyta</taxon>
        <taxon>Magnoliopsida</taxon>
        <taxon>Liliopsida</taxon>
        <taxon>Poales</taxon>
        <taxon>Poaceae</taxon>
        <taxon>PACMAD clade</taxon>
        <taxon>Panicoideae</taxon>
        <taxon>Andropogonodae</taxon>
        <taxon>Andropogoneae</taxon>
        <taxon>Saccharinae</taxon>
        <taxon>Miscanthus</taxon>
    </lineage>
</organism>
<gene>
    <name evidence="1" type="ORF">NCGR_LOCUS67626</name>
</gene>
<dbReference type="AlphaFoldDB" id="A0A811SRK4"/>
<protein>
    <submittedName>
        <fullName evidence="1">Uncharacterized protein</fullName>
    </submittedName>
</protein>
<comment type="caution">
    <text evidence="1">The sequence shown here is derived from an EMBL/GenBank/DDBJ whole genome shotgun (WGS) entry which is preliminary data.</text>
</comment>
<reference evidence="1" key="1">
    <citation type="submission" date="2020-10" db="EMBL/GenBank/DDBJ databases">
        <authorList>
            <person name="Han B."/>
            <person name="Lu T."/>
            <person name="Zhao Q."/>
            <person name="Huang X."/>
            <person name="Zhao Y."/>
        </authorList>
    </citation>
    <scope>NUCLEOTIDE SEQUENCE</scope>
</reference>
<dbReference type="EMBL" id="CAJGYO010000788">
    <property type="protein sequence ID" value="CAD6343528.1"/>
    <property type="molecule type" value="Genomic_DNA"/>
</dbReference>
<keyword evidence="2" id="KW-1185">Reference proteome</keyword>